<feature type="domain" description="M23ase beta-sheet core" evidence="4">
    <location>
        <begin position="113"/>
        <end position="205"/>
    </location>
</feature>
<dbReference type="Pfam" id="PF01551">
    <property type="entry name" value="Peptidase_M23"/>
    <property type="match status" value="1"/>
</dbReference>
<evidence type="ECO:0000259" key="4">
    <source>
        <dbReference type="Pfam" id="PF01551"/>
    </source>
</evidence>
<evidence type="ECO:0000256" key="3">
    <source>
        <dbReference type="SAM" id="SignalP"/>
    </source>
</evidence>
<sequence length="302" mass="32426">MTLLTLLLTCMIVAASPFSGPSMPSGMDRARATTPSEAPANLNAPFLKPNAVNADVGRRALITSVPTLPSAPPTTLLRAASRRGVDTWRWPLGPPAPRVLRPFSPPPAPWAAGHRGVDLAASPGQQVRAAGAGRVSYAGRLAGQGVVAITHGPLRTTYLPVRPEVQVGRQVPLGARIGVLEDGPFHCPVACLHWGLLQGRVYLNPLSLVMRRVRLLPYWSPPAAAPTPSPQPEPDRPPDQEPRLGLRDATTATGGALTGIVLTYSVAFAWRRARIRPGRRRPHRPPPGVIDLARERRLRRTP</sequence>
<dbReference type="SUPFAM" id="SSF51261">
    <property type="entry name" value="Duplicated hybrid motif"/>
    <property type="match status" value="1"/>
</dbReference>
<keyword evidence="6" id="KW-1185">Reference proteome</keyword>
<dbReference type="EMBL" id="WOFH01000017">
    <property type="protein sequence ID" value="MUN41956.1"/>
    <property type="molecule type" value="Genomic_DNA"/>
</dbReference>
<evidence type="ECO:0000313" key="6">
    <source>
        <dbReference type="Proteomes" id="UP000432015"/>
    </source>
</evidence>
<evidence type="ECO:0000313" key="5">
    <source>
        <dbReference type="EMBL" id="MUN41956.1"/>
    </source>
</evidence>
<dbReference type="Proteomes" id="UP000432015">
    <property type="component" value="Unassembled WGS sequence"/>
</dbReference>
<feature type="region of interest" description="Disordered" evidence="1">
    <location>
        <begin position="22"/>
        <end position="42"/>
    </location>
</feature>
<dbReference type="InterPro" id="IPR011055">
    <property type="entry name" value="Dup_hybrid_motif"/>
</dbReference>
<reference evidence="5 6" key="1">
    <citation type="submission" date="2019-11" db="EMBL/GenBank/DDBJ databases">
        <authorList>
            <person name="Cao P."/>
        </authorList>
    </citation>
    <scope>NUCLEOTIDE SEQUENCE [LARGE SCALE GENOMIC DNA]</scope>
    <source>
        <strain evidence="5 6">NEAU-AAG5</strain>
    </source>
</reference>
<keyword evidence="2" id="KW-0812">Transmembrane</keyword>
<accession>A0A7K1LCG7</accession>
<name>A0A7K1LCG7_9ACTN</name>
<feature type="signal peptide" evidence="3">
    <location>
        <begin position="1"/>
        <end position="19"/>
    </location>
</feature>
<feature type="compositionally biased region" description="Basic and acidic residues" evidence="1">
    <location>
        <begin position="233"/>
        <end position="246"/>
    </location>
</feature>
<dbReference type="CDD" id="cd12797">
    <property type="entry name" value="M23_peptidase"/>
    <property type="match status" value="1"/>
</dbReference>
<feature type="compositionally biased region" description="Pro residues" evidence="1">
    <location>
        <begin position="223"/>
        <end position="232"/>
    </location>
</feature>
<keyword evidence="3" id="KW-0732">Signal</keyword>
<comment type="caution">
    <text evidence="5">The sequence shown here is derived from an EMBL/GenBank/DDBJ whole genome shotgun (WGS) entry which is preliminary data.</text>
</comment>
<evidence type="ECO:0000256" key="2">
    <source>
        <dbReference type="SAM" id="Phobius"/>
    </source>
</evidence>
<feature type="region of interest" description="Disordered" evidence="1">
    <location>
        <begin position="223"/>
        <end position="246"/>
    </location>
</feature>
<dbReference type="Gene3D" id="2.70.70.10">
    <property type="entry name" value="Glucose Permease (Domain IIA)"/>
    <property type="match status" value="1"/>
</dbReference>
<feature type="region of interest" description="Disordered" evidence="1">
    <location>
        <begin position="278"/>
        <end position="302"/>
    </location>
</feature>
<keyword evidence="2" id="KW-0472">Membrane</keyword>
<feature type="chain" id="PRO_5039568128" evidence="3">
    <location>
        <begin position="20"/>
        <end position="302"/>
    </location>
</feature>
<keyword evidence="2" id="KW-1133">Transmembrane helix</keyword>
<organism evidence="5 6">
    <name type="scientific">Actinomadura litoris</name>
    <dbReference type="NCBI Taxonomy" id="2678616"/>
    <lineage>
        <taxon>Bacteria</taxon>
        <taxon>Bacillati</taxon>
        <taxon>Actinomycetota</taxon>
        <taxon>Actinomycetes</taxon>
        <taxon>Streptosporangiales</taxon>
        <taxon>Thermomonosporaceae</taxon>
        <taxon>Actinomadura</taxon>
    </lineage>
</organism>
<protein>
    <submittedName>
        <fullName evidence="5">Peptidoglycan DD-metalloendopeptidase family protein</fullName>
    </submittedName>
</protein>
<evidence type="ECO:0000256" key="1">
    <source>
        <dbReference type="SAM" id="MobiDB-lite"/>
    </source>
</evidence>
<dbReference type="InterPro" id="IPR016047">
    <property type="entry name" value="M23ase_b-sheet_dom"/>
</dbReference>
<proteinExistence type="predicted"/>
<gene>
    <name evidence="5" type="ORF">GNZ18_36015</name>
</gene>
<feature type="transmembrane region" description="Helical" evidence="2">
    <location>
        <begin position="252"/>
        <end position="270"/>
    </location>
</feature>
<dbReference type="AlphaFoldDB" id="A0A7K1LCG7"/>